<protein>
    <submittedName>
        <fullName evidence="1">Uncharacterized protein</fullName>
    </submittedName>
</protein>
<gene>
    <name evidence="1" type="ORF">PanWU01x14_239480</name>
</gene>
<comment type="caution">
    <text evidence="1">The sequence shown here is derived from an EMBL/GenBank/DDBJ whole genome shotgun (WGS) entry which is preliminary data.</text>
</comment>
<evidence type="ECO:0000313" key="2">
    <source>
        <dbReference type="Proteomes" id="UP000237105"/>
    </source>
</evidence>
<evidence type="ECO:0000313" key="1">
    <source>
        <dbReference type="EMBL" id="PON48160.1"/>
    </source>
</evidence>
<dbReference type="Proteomes" id="UP000237105">
    <property type="component" value="Unassembled WGS sequence"/>
</dbReference>
<keyword evidence="2" id="KW-1185">Reference proteome</keyword>
<sequence>MPNQKKKKKTEAYYIGCQAAICVIHRKDSEH</sequence>
<accession>A0A2P5BH92</accession>
<dbReference type="EMBL" id="JXTB01000281">
    <property type="protein sequence ID" value="PON48160.1"/>
    <property type="molecule type" value="Genomic_DNA"/>
</dbReference>
<proteinExistence type="predicted"/>
<organism evidence="1 2">
    <name type="scientific">Parasponia andersonii</name>
    <name type="common">Sponia andersonii</name>
    <dbReference type="NCBI Taxonomy" id="3476"/>
    <lineage>
        <taxon>Eukaryota</taxon>
        <taxon>Viridiplantae</taxon>
        <taxon>Streptophyta</taxon>
        <taxon>Embryophyta</taxon>
        <taxon>Tracheophyta</taxon>
        <taxon>Spermatophyta</taxon>
        <taxon>Magnoliopsida</taxon>
        <taxon>eudicotyledons</taxon>
        <taxon>Gunneridae</taxon>
        <taxon>Pentapetalae</taxon>
        <taxon>rosids</taxon>
        <taxon>fabids</taxon>
        <taxon>Rosales</taxon>
        <taxon>Cannabaceae</taxon>
        <taxon>Parasponia</taxon>
    </lineage>
</organism>
<name>A0A2P5BH92_PARAD</name>
<dbReference type="AlphaFoldDB" id="A0A2P5BH92"/>
<reference evidence="2" key="1">
    <citation type="submission" date="2016-06" db="EMBL/GenBank/DDBJ databases">
        <title>Parallel loss of symbiosis genes in relatives of nitrogen-fixing non-legume Parasponia.</title>
        <authorList>
            <person name="Van Velzen R."/>
            <person name="Holmer R."/>
            <person name="Bu F."/>
            <person name="Rutten L."/>
            <person name="Van Zeijl A."/>
            <person name="Liu W."/>
            <person name="Santuari L."/>
            <person name="Cao Q."/>
            <person name="Sharma T."/>
            <person name="Shen D."/>
            <person name="Roswanjaya Y."/>
            <person name="Wardhani T."/>
            <person name="Kalhor M.S."/>
            <person name="Jansen J."/>
            <person name="Van den Hoogen J."/>
            <person name="Gungor B."/>
            <person name="Hartog M."/>
            <person name="Hontelez J."/>
            <person name="Verver J."/>
            <person name="Yang W.-C."/>
            <person name="Schijlen E."/>
            <person name="Repin R."/>
            <person name="Schilthuizen M."/>
            <person name="Schranz E."/>
            <person name="Heidstra R."/>
            <person name="Miyata K."/>
            <person name="Fedorova E."/>
            <person name="Kohlen W."/>
            <person name="Bisseling T."/>
            <person name="Smit S."/>
            <person name="Geurts R."/>
        </authorList>
    </citation>
    <scope>NUCLEOTIDE SEQUENCE [LARGE SCALE GENOMIC DNA]</scope>
    <source>
        <strain evidence="2">cv. WU1-14</strain>
    </source>
</reference>